<dbReference type="OrthoDB" id="5977649at2759"/>
<name>A0A6P8I9A5_ACTTE</name>
<feature type="compositionally biased region" description="Basic and acidic residues" evidence="1">
    <location>
        <begin position="351"/>
        <end position="360"/>
    </location>
</feature>
<feature type="region of interest" description="Disordered" evidence="1">
    <location>
        <begin position="38"/>
        <end position="240"/>
    </location>
</feature>
<feature type="compositionally biased region" description="Polar residues" evidence="1">
    <location>
        <begin position="272"/>
        <end position="281"/>
    </location>
</feature>
<dbReference type="Proteomes" id="UP000515163">
    <property type="component" value="Unplaced"/>
</dbReference>
<dbReference type="GeneID" id="116300413"/>
<feature type="compositionally biased region" description="Polar residues" evidence="1">
    <location>
        <begin position="195"/>
        <end position="212"/>
    </location>
</feature>
<reference evidence="3" key="1">
    <citation type="submission" date="2025-08" db="UniProtKB">
        <authorList>
            <consortium name="RefSeq"/>
        </authorList>
    </citation>
    <scope>IDENTIFICATION</scope>
    <source>
        <tissue evidence="3">Tentacle</tissue>
    </source>
</reference>
<organism evidence="2 3">
    <name type="scientific">Actinia tenebrosa</name>
    <name type="common">Australian red waratah sea anemone</name>
    <dbReference type="NCBI Taxonomy" id="6105"/>
    <lineage>
        <taxon>Eukaryota</taxon>
        <taxon>Metazoa</taxon>
        <taxon>Cnidaria</taxon>
        <taxon>Anthozoa</taxon>
        <taxon>Hexacorallia</taxon>
        <taxon>Actiniaria</taxon>
        <taxon>Actiniidae</taxon>
        <taxon>Actinia</taxon>
    </lineage>
</organism>
<feature type="compositionally biased region" description="Basic and acidic residues" evidence="1">
    <location>
        <begin position="282"/>
        <end position="299"/>
    </location>
</feature>
<feature type="region of interest" description="Disordered" evidence="1">
    <location>
        <begin position="259"/>
        <end position="377"/>
    </location>
</feature>
<feature type="compositionally biased region" description="Basic and acidic residues" evidence="1">
    <location>
        <begin position="150"/>
        <end position="168"/>
    </location>
</feature>
<evidence type="ECO:0000313" key="2">
    <source>
        <dbReference type="Proteomes" id="UP000515163"/>
    </source>
</evidence>
<dbReference type="AlphaFoldDB" id="A0A6P8I9A5"/>
<protein>
    <submittedName>
        <fullName evidence="3">Uncharacterized protein LOC116300413</fullName>
    </submittedName>
</protein>
<proteinExistence type="predicted"/>
<gene>
    <name evidence="3" type="primary">LOC116300413</name>
</gene>
<accession>A0A6P8I9A5</accession>
<dbReference type="InParanoid" id="A0A6P8I9A5"/>
<feature type="compositionally biased region" description="Polar residues" evidence="1">
    <location>
        <begin position="40"/>
        <end position="54"/>
    </location>
</feature>
<evidence type="ECO:0000256" key="1">
    <source>
        <dbReference type="SAM" id="MobiDB-lite"/>
    </source>
</evidence>
<feature type="compositionally biased region" description="Low complexity" evidence="1">
    <location>
        <begin position="126"/>
        <end position="138"/>
    </location>
</feature>
<dbReference type="RefSeq" id="XP_031565144.1">
    <property type="nucleotide sequence ID" value="XM_031709284.1"/>
</dbReference>
<feature type="compositionally biased region" description="Basic and acidic residues" evidence="1">
    <location>
        <begin position="367"/>
        <end position="377"/>
    </location>
</feature>
<evidence type="ECO:0000313" key="3">
    <source>
        <dbReference type="RefSeq" id="XP_031565144.1"/>
    </source>
</evidence>
<dbReference type="KEGG" id="aten:116300413"/>
<feature type="compositionally biased region" description="Polar residues" evidence="1">
    <location>
        <begin position="222"/>
        <end position="239"/>
    </location>
</feature>
<sequence length="564" mass="63065">MTSSPSKSGYKWWEGDDKTKRLYTELLAEKIARSPKKTLKTNSTLTRSVSSCSDLRSRIQALEHQGSSPPSSPIKRSASIRSLSSLEESDSSHNGTGKKYTFETVTIDTLAKHEYIKSPKKKPFGSKESSSSSSSSSSPSPPTSGSDEEYEKKRFSMRKTYDMKEKVPRATSGFHGDQKNGFQGDEKKNPWAWSSKESTVTGNNPDRWSLSFSDKGKGPATPTKSCFSPKTSPRLSSIDSDLWMKPNPMFMLMTSSQKPELKSFGCPDNSKAIATTSTQSDVTKERFLKSKSKLDEVPEYKSSSSEYDVADGASSDGGSGDRAKNSSITFKTQGFNSQKYNFQSSSSNDEDSGRNDKETGFMKSVKKREIQAGDDSKKVQENARVKFNHVDEVEGQIDINQITKKFQALCEEVEQLEFKMFEFSDDIRKLKIGIGLKDDSTNSENQVSEIKHHYKHAFTLAAGKDLLSERATARALLMKQYSSPSKSPRSISKLLQDTGIDKEMAEADARRSQVLEEELRKINEKDLTEDEIQEVLRSAKAKYIDRSNYLEDIGFSIKKDRKKG</sequence>
<feature type="compositionally biased region" description="Low complexity" evidence="1">
    <location>
        <begin position="76"/>
        <end position="86"/>
    </location>
</feature>
<feature type="compositionally biased region" description="Polar residues" evidence="1">
    <location>
        <begin position="325"/>
        <end position="347"/>
    </location>
</feature>
<keyword evidence="2" id="KW-1185">Reference proteome</keyword>